<name>A0AAE0CD37_9CHLO</name>
<keyword evidence="1" id="KW-1133">Transmembrane helix</keyword>
<comment type="caution">
    <text evidence="2">The sequence shown here is derived from an EMBL/GenBank/DDBJ whole genome shotgun (WGS) entry which is preliminary data.</text>
</comment>
<keyword evidence="1" id="KW-0472">Membrane</keyword>
<evidence type="ECO:0000313" key="2">
    <source>
        <dbReference type="EMBL" id="KAK3252856.1"/>
    </source>
</evidence>
<feature type="transmembrane region" description="Helical" evidence="1">
    <location>
        <begin position="272"/>
        <end position="290"/>
    </location>
</feature>
<protein>
    <submittedName>
        <fullName evidence="2">Uncharacterized protein</fullName>
    </submittedName>
</protein>
<accession>A0AAE0CD37</accession>
<reference evidence="2 3" key="1">
    <citation type="journal article" date="2015" name="Genome Biol. Evol.">
        <title>Comparative Genomics of a Bacterivorous Green Alga Reveals Evolutionary Causalities and Consequences of Phago-Mixotrophic Mode of Nutrition.</title>
        <authorList>
            <person name="Burns J.A."/>
            <person name="Paasch A."/>
            <person name="Narechania A."/>
            <person name="Kim E."/>
        </authorList>
    </citation>
    <scope>NUCLEOTIDE SEQUENCE [LARGE SCALE GENOMIC DNA]</scope>
    <source>
        <strain evidence="2 3">PLY_AMNH</strain>
    </source>
</reference>
<gene>
    <name evidence="2" type="ORF">CYMTET_37869</name>
</gene>
<dbReference type="Proteomes" id="UP001190700">
    <property type="component" value="Unassembled WGS sequence"/>
</dbReference>
<sequence>MPKDCLLVQGMWRSESDPWCRYYREATSTSEEVDTALGLTMWGLYIFAALLNMNLARLAIRLSVSTPLKLAVCFYAMVCAWRAIFLNDTAERLCFFNTWPNYAFVNRSLAACGEISFGSSGGVIARDLLQKYTPDRSLARWFAVPLCIVLSILATVANCLCFTAMLKKQVWWHLLEESLWAVYGSLSALMSVVVYFHIPGHASGMRSVLLCIAFASIFWAAYIIIIDLPMYVDMSRREEERGYAPKAFLEGVKDSMQCAITSQLFTVWEEVWLWQVAYYLAGPFLLYRAASLTESKSKAS</sequence>
<organism evidence="2 3">
    <name type="scientific">Cymbomonas tetramitiformis</name>
    <dbReference type="NCBI Taxonomy" id="36881"/>
    <lineage>
        <taxon>Eukaryota</taxon>
        <taxon>Viridiplantae</taxon>
        <taxon>Chlorophyta</taxon>
        <taxon>Pyramimonadophyceae</taxon>
        <taxon>Pyramimonadales</taxon>
        <taxon>Pyramimonadaceae</taxon>
        <taxon>Cymbomonas</taxon>
    </lineage>
</organism>
<evidence type="ECO:0000256" key="1">
    <source>
        <dbReference type="SAM" id="Phobius"/>
    </source>
</evidence>
<feature type="transmembrane region" description="Helical" evidence="1">
    <location>
        <begin position="36"/>
        <end position="55"/>
    </location>
</feature>
<feature type="transmembrane region" description="Helical" evidence="1">
    <location>
        <begin position="141"/>
        <end position="166"/>
    </location>
</feature>
<dbReference type="AlphaFoldDB" id="A0AAE0CD37"/>
<feature type="transmembrane region" description="Helical" evidence="1">
    <location>
        <begin position="208"/>
        <end position="232"/>
    </location>
</feature>
<dbReference type="EMBL" id="LGRX02025130">
    <property type="protein sequence ID" value="KAK3252856.1"/>
    <property type="molecule type" value="Genomic_DNA"/>
</dbReference>
<evidence type="ECO:0000313" key="3">
    <source>
        <dbReference type="Proteomes" id="UP001190700"/>
    </source>
</evidence>
<keyword evidence="1" id="KW-0812">Transmembrane</keyword>
<feature type="transmembrane region" description="Helical" evidence="1">
    <location>
        <begin position="178"/>
        <end position="196"/>
    </location>
</feature>
<keyword evidence="3" id="KW-1185">Reference proteome</keyword>
<proteinExistence type="predicted"/>